<evidence type="ECO:0000313" key="2">
    <source>
        <dbReference type="Proteomes" id="UP000031368"/>
    </source>
</evidence>
<proteinExistence type="predicted"/>
<sequence>MRGGLARSKCSDFCAHCPGKRQLQRCCVSHPLHSSAKFCHFACPLLRPGAGQHLPARFARWGSNGRKR</sequence>
<evidence type="ECO:0000313" key="1">
    <source>
        <dbReference type="EMBL" id="AJD39705.1"/>
    </source>
</evidence>
<dbReference type="Proteomes" id="UP000031368">
    <property type="component" value="Chromosome"/>
</dbReference>
<gene>
    <name evidence="1" type="ORF">RGR602_CH00334</name>
</gene>
<dbReference type="EMBL" id="CP006877">
    <property type="protein sequence ID" value="AJD39705.1"/>
    <property type="molecule type" value="Genomic_DNA"/>
</dbReference>
<keyword evidence="2" id="KW-1185">Reference proteome</keyword>
<organism evidence="1 2">
    <name type="scientific">Rhizobium gallicum bv. gallicum R602sp</name>
    <dbReference type="NCBI Taxonomy" id="1041138"/>
    <lineage>
        <taxon>Bacteria</taxon>
        <taxon>Pseudomonadati</taxon>
        <taxon>Pseudomonadota</taxon>
        <taxon>Alphaproteobacteria</taxon>
        <taxon>Hyphomicrobiales</taxon>
        <taxon>Rhizobiaceae</taxon>
        <taxon>Rhizobium/Agrobacterium group</taxon>
        <taxon>Rhizobium</taxon>
    </lineage>
</organism>
<dbReference type="KEGG" id="rga:RGR602_CH00334"/>
<protein>
    <submittedName>
        <fullName evidence="1">Uncharacterized protein</fullName>
    </submittedName>
</protein>
<name>A0A0B4WYQ5_9HYPH</name>
<accession>A0A0B4WYQ5</accession>
<dbReference type="AlphaFoldDB" id="A0A0B4WYQ5"/>
<dbReference type="HOGENOM" id="CLU_2791068_0_0_5"/>
<reference evidence="1 2" key="1">
    <citation type="submission" date="2013-11" db="EMBL/GenBank/DDBJ databases">
        <title>Complete genome sequence of Rhizobium gallicum bv. gallicum R602.</title>
        <authorList>
            <person name="Bustos P."/>
            <person name="Santamaria R.I."/>
            <person name="Lozano L."/>
            <person name="Acosta J.L."/>
            <person name="Ormeno-Orrillo E."/>
            <person name="Rogel M.A."/>
            <person name="Romero D."/>
            <person name="Cevallos M.A."/>
            <person name="Martinez-Romero E."/>
            <person name="Gonzalez V."/>
        </authorList>
    </citation>
    <scope>NUCLEOTIDE SEQUENCE [LARGE SCALE GENOMIC DNA]</scope>
    <source>
        <strain evidence="1 2">R602</strain>
    </source>
</reference>